<dbReference type="SUPFAM" id="SSF56954">
    <property type="entry name" value="Outer membrane efflux proteins (OEP)"/>
    <property type="match status" value="1"/>
</dbReference>
<feature type="domain" description="YbhG-like alpha-helical hairpin" evidence="5">
    <location>
        <begin position="135"/>
        <end position="263"/>
    </location>
</feature>
<dbReference type="PANTHER" id="PTHR32347:SF23">
    <property type="entry name" value="BLL5650 PROTEIN"/>
    <property type="match status" value="1"/>
</dbReference>
<comment type="subcellular location">
    <subcellularLocation>
        <location evidence="1">Cell envelope</location>
    </subcellularLocation>
</comment>
<reference evidence="7" key="1">
    <citation type="journal article" date="2019" name="Int. J. Syst. Evol. Microbiol.">
        <title>The Global Catalogue of Microorganisms (GCM) 10K type strain sequencing project: providing services to taxonomists for standard genome sequencing and annotation.</title>
        <authorList>
            <consortium name="The Broad Institute Genomics Platform"/>
            <consortium name="The Broad Institute Genome Sequencing Center for Infectious Disease"/>
            <person name="Wu L."/>
            <person name="Ma J."/>
        </authorList>
    </citation>
    <scope>NUCLEOTIDE SEQUENCE [LARGE SCALE GENOMIC DNA]</scope>
    <source>
        <strain evidence="7">CCM 9147</strain>
    </source>
</reference>
<feature type="coiled-coil region" evidence="3">
    <location>
        <begin position="296"/>
        <end position="326"/>
    </location>
</feature>
<evidence type="ECO:0000259" key="5">
    <source>
        <dbReference type="Pfam" id="PF25881"/>
    </source>
</evidence>
<dbReference type="Gene3D" id="1.20.1600.10">
    <property type="entry name" value="Outer membrane efflux proteins (OEP)"/>
    <property type="match status" value="1"/>
</dbReference>
<feature type="chain" id="PRO_5046519073" evidence="4">
    <location>
        <begin position="25"/>
        <end position="445"/>
    </location>
</feature>
<feature type="signal peptide" evidence="4">
    <location>
        <begin position="1"/>
        <end position="24"/>
    </location>
</feature>
<evidence type="ECO:0000256" key="4">
    <source>
        <dbReference type="SAM" id="SignalP"/>
    </source>
</evidence>
<feature type="coiled-coil region" evidence="3">
    <location>
        <begin position="207"/>
        <end position="248"/>
    </location>
</feature>
<dbReference type="Proteomes" id="UP001597340">
    <property type="component" value="Unassembled WGS sequence"/>
</dbReference>
<dbReference type="PROSITE" id="PS51257">
    <property type="entry name" value="PROKAR_LIPOPROTEIN"/>
    <property type="match status" value="1"/>
</dbReference>
<name>A0ABW4DDI1_9BACL</name>
<protein>
    <submittedName>
        <fullName evidence="6">HlyD family secretion protein</fullName>
    </submittedName>
</protein>
<evidence type="ECO:0000313" key="7">
    <source>
        <dbReference type="Proteomes" id="UP001597340"/>
    </source>
</evidence>
<comment type="caution">
    <text evidence="6">The sequence shown here is derived from an EMBL/GenBank/DDBJ whole genome shotgun (WGS) entry which is preliminary data.</text>
</comment>
<evidence type="ECO:0000313" key="6">
    <source>
        <dbReference type="EMBL" id="MFD1461050.1"/>
    </source>
</evidence>
<evidence type="ECO:0000256" key="2">
    <source>
        <dbReference type="ARBA" id="ARBA00023054"/>
    </source>
</evidence>
<dbReference type="InterPro" id="IPR050465">
    <property type="entry name" value="UPF0194_transport"/>
</dbReference>
<keyword evidence="4" id="KW-0732">Signal</keyword>
<dbReference type="InterPro" id="IPR059052">
    <property type="entry name" value="HH_YbhG-like"/>
</dbReference>
<dbReference type="PANTHER" id="PTHR32347">
    <property type="entry name" value="EFFLUX SYSTEM COMPONENT YKNX-RELATED"/>
    <property type="match status" value="1"/>
</dbReference>
<dbReference type="RefSeq" id="WP_229524529.1">
    <property type="nucleotide sequence ID" value="NZ_JAFFQR010000064.1"/>
</dbReference>
<dbReference type="EMBL" id="JBHTNZ010000005">
    <property type="protein sequence ID" value="MFD1461050.1"/>
    <property type="molecule type" value="Genomic_DNA"/>
</dbReference>
<gene>
    <name evidence="6" type="ORF">ACFQ5D_06250</name>
</gene>
<dbReference type="Gene3D" id="2.40.30.170">
    <property type="match status" value="1"/>
</dbReference>
<proteinExistence type="predicted"/>
<organism evidence="6 7">
    <name type="scientific">Paenibacillus farraposensis</name>
    <dbReference type="NCBI Taxonomy" id="2807095"/>
    <lineage>
        <taxon>Bacteria</taxon>
        <taxon>Bacillati</taxon>
        <taxon>Bacillota</taxon>
        <taxon>Bacilli</taxon>
        <taxon>Bacillales</taxon>
        <taxon>Paenibacillaceae</taxon>
        <taxon>Paenibacillus</taxon>
    </lineage>
</organism>
<keyword evidence="2 3" id="KW-0175">Coiled coil</keyword>
<sequence length="445" mass="47945">MKKLQVWGTVFVMLLMTGCSVGHGSLFGEDSDTLTLKGEIENTIITATSTVSGQIIEMKKGLGETVAKGDVIAVIEHESQQYAVEQLQALVNLKQAALEELKAGARSQEIDQAEAQVDAARAKLEDLQAGARPEELEQAEAKMRAAKAQYDLVAAGNRTEQIAQARNNMSVASQVVDTQQIVYDQSKKDHAITLTLYKQGAVSRNDLDAARNKLETAKHQLAISKLQLDNAKQQLAQLEKGARTQEVSIAESNYETAKASLAFLKKGPSEQAVQAAKAAVDQAKAQLALLKSGATKQAIRKAVSDLDQAKAQLRQAESKLNSYYIRALDAGIIVSKNYELGDVVNVGSQIADIAANDLQVVVYIPVKHLDKVKYNQTLSVSSAAGRLKGRISYIALKDEYLSEDKQSDSKEPTAVEMKVSVKEKSGVLKSGMPAEVTVPLTHGGS</sequence>
<accession>A0ABW4DDI1</accession>
<keyword evidence="7" id="KW-1185">Reference proteome</keyword>
<evidence type="ECO:0000256" key="3">
    <source>
        <dbReference type="SAM" id="Coils"/>
    </source>
</evidence>
<evidence type="ECO:0000256" key="1">
    <source>
        <dbReference type="ARBA" id="ARBA00004196"/>
    </source>
</evidence>
<feature type="coiled-coil region" evidence="3">
    <location>
        <begin position="84"/>
        <end position="130"/>
    </location>
</feature>
<dbReference type="Pfam" id="PF25881">
    <property type="entry name" value="HH_YBHG"/>
    <property type="match status" value="1"/>
</dbReference>